<gene>
    <name evidence="1" type="ORF">EAI_10117</name>
</gene>
<evidence type="ECO:0000313" key="1">
    <source>
        <dbReference type="EMBL" id="EFN87845.1"/>
    </source>
</evidence>
<protein>
    <recommendedName>
        <fullName evidence="3">Transposable element Tc3 transposase</fullName>
    </recommendedName>
</protein>
<dbReference type="InParanoid" id="E2B8Y5"/>
<keyword evidence="2" id="KW-1185">Reference proteome</keyword>
<name>E2B8Y5_HARSA</name>
<dbReference type="GO" id="GO:0003676">
    <property type="term" value="F:nucleic acid binding"/>
    <property type="evidence" value="ECO:0007669"/>
    <property type="project" value="InterPro"/>
</dbReference>
<dbReference type="OMA" id="TFPERWI"/>
<dbReference type="AlphaFoldDB" id="E2B8Y5"/>
<evidence type="ECO:0008006" key="3">
    <source>
        <dbReference type="Google" id="ProtNLM"/>
    </source>
</evidence>
<dbReference type="PANTHER" id="PTHR47326">
    <property type="entry name" value="TRANSPOSABLE ELEMENT TC3 TRANSPOSASE-LIKE PROTEIN"/>
    <property type="match status" value="1"/>
</dbReference>
<feature type="non-terminal residue" evidence="1">
    <location>
        <position position="73"/>
    </location>
</feature>
<feature type="non-terminal residue" evidence="1">
    <location>
        <position position="1"/>
    </location>
</feature>
<dbReference type="EMBL" id="GL446397">
    <property type="protein sequence ID" value="EFN87845.1"/>
    <property type="molecule type" value="Genomic_DNA"/>
</dbReference>
<evidence type="ECO:0000313" key="2">
    <source>
        <dbReference type="Proteomes" id="UP000008237"/>
    </source>
</evidence>
<dbReference type="STRING" id="610380.E2B8Y5"/>
<dbReference type="Proteomes" id="UP000008237">
    <property type="component" value="Unassembled WGS sequence"/>
</dbReference>
<accession>E2B8Y5</accession>
<dbReference type="InterPro" id="IPR036397">
    <property type="entry name" value="RNaseH_sf"/>
</dbReference>
<sequence length="73" mass="8814">NFDDVWFQQDGAQPHYGRIVRNYLNDTFLNRWIGRRGTIEWPPRSPDIAPLDFFLWGTIKNKVYFTKPRNLDE</sequence>
<organism evidence="2">
    <name type="scientific">Harpegnathos saltator</name>
    <name type="common">Jerdon's jumping ant</name>
    <dbReference type="NCBI Taxonomy" id="610380"/>
    <lineage>
        <taxon>Eukaryota</taxon>
        <taxon>Metazoa</taxon>
        <taxon>Ecdysozoa</taxon>
        <taxon>Arthropoda</taxon>
        <taxon>Hexapoda</taxon>
        <taxon>Insecta</taxon>
        <taxon>Pterygota</taxon>
        <taxon>Neoptera</taxon>
        <taxon>Endopterygota</taxon>
        <taxon>Hymenoptera</taxon>
        <taxon>Apocrita</taxon>
        <taxon>Aculeata</taxon>
        <taxon>Formicoidea</taxon>
        <taxon>Formicidae</taxon>
        <taxon>Ponerinae</taxon>
        <taxon>Ponerini</taxon>
        <taxon>Harpegnathos</taxon>
    </lineage>
</organism>
<reference evidence="1 2" key="1">
    <citation type="journal article" date="2010" name="Science">
        <title>Genomic comparison of the ants Camponotus floridanus and Harpegnathos saltator.</title>
        <authorList>
            <person name="Bonasio R."/>
            <person name="Zhang G."/>
            <person name="Ye C."/>
            <person name="Mutti N.S."/>
            <person name="Fang X."/>
            <person name="Qin N."/>
            <person name="Donahue G."/>
            <person name="Yang P."/>
            <person name="Li Q."/>
            <person name="Li C."/>
            <person name="Zhang P."/>
            <person name="Huang Z."/>
            <person name="Berger S.L."/>
            <person name="Reinberg D."/>
            <person name="Wang J."/>
            <person name="Liebig J."/>
        </authorList>
    </citation>
    <scope>NUCLEOTIDE SEQUENCE [LARGE SCALE GENOMIC DNA]</scope>
    <source>
        <strain evidence="1 2">R22 G/1</strain>
    </source>
</reference>
<proteinExistence type="predicted"/>
<dbReference type="PANTHER" id="PTHR47326:SF1">
    <property type="entry name" value="HTH PSQ-TYPE DOMAIN-CONTAINING PROTEIN"/>
    <property type="match status" value="1"/>
</dbReference>
<dbReference type="Gene3D" id="3.30.420.10">
    <property type="entry name" value="Ribonuclease H-like superfamily/Ribonuclease H"/>
    <property type="match status" value="1"/>
</dbReference>